<evidence type="ECO:0000313" key="2">
    <source>
        <dbReference type="Proteomes" id="UP000298493"/>
    </source>
</evidence>
<dbReference type="EMBL" id="SNSC02000011">
    <property type="protein sequence ID" value="TID20016.1"/>
    <property type="molecule type" value="Genomic_DNA"/>
</dbReference>
<gene>
    <name evidence="1" type="ORF">E6O75_ATG07476</name>
</gene>
<dbReference type="AlphaFoldDB" id="A0A4Z1PDS7"/>
<organism evidence="1 2">
    <name type="scientific">Venturia nashicola</name>
    <dbReference type="NCBI Taxonomy" id="86259"/>
    <lineage>
        <taxon>Eukaryota</taxon>
        <taxon>Fungi</taxon>
        <taxon>Dikarya</taxon>
        <taxon>Ascomycota</taxon>
        <taxon>Pezizomycotina</taxon>
        <taxon>Dothideomycetes</taxon>
        <taxon>Pleosporomycetidae</taxon>
        <taxon>Venturiales</taxon>
        <taxon>Venturiaceae</taxon>
        <taxon>Venturia</taxon>
    </lineage>
</organism>
<name>A0A4Z1PDS7_9PEZI</name>
<evidence type="ECO:0000313" key="1">
    <source>
        <dbReference type="EMBL" id="TID20016.1"/>
    </source>
</evidence>
<protein>
    <submittedName>
        <fullName evidence="1">Uncharacterized protein</fullName>
    </submittedName>
</protein>
<sequence length="71" mass="8109">MFALGGTGNRTPMRGQYMCVVVYEKGCTYRLARKLKSDFSQKTVPQRDVIPLDHTTFGWSMKPKLCYILAC</sequence>
<dbReference type="Proteomes" id="UP000298493">
    <property type="component" value="Unassembled WGS sequence"/>
</dbReference>
<reference evidence="1 2" key="1">
    <citation type="submission" date="2019-04" db="EMBL/GenBank/DDBJ databases">
        <title>High contiguity whole genome sequence and gene annotation resource for two Venturia nashicola isolates.</title>
        <authorList>
            <person name="Prokchorchik M."/>
            <person name="Won K."/>
            <person name="Lee Y."/>
            <person name="Choi E.D."/>
            <person name="Segonzac C."/>
            <person name="Sohn K.H."/>
        </authorList>
    </citation>
    <scope>NUCLEOTIDE SEQUENCE [LARGE SCALE GENOMIC DNA]</scope>
    <source>
        <strain evidence="1 2">PRI2</strain>
    </source>
</reference>
<proteinExistence type="predicted"/>
<accession>A0A4Z1PDS7</accession>
<comment type="caution">
    <text evidence="1">The sequence shown here is derived from an EMBL/GenBank/DDBJ whole genome shotgun (WGS) entry which is preliminary data.</text>
</comment>
<keyword evidence="2" id="KW-1185">Reference proteome</keyword>